<reference evidence="2" key="1">
    <citation type="journal article" date="2023" name="Mol. Phylogenet. Evol.">
        <title>Genome-scale phylogeny and comparative genomics of the fungal order Sordariales.</title>
        <authorList>
            <person name="Hensen N."/>
            <person name="Bonometti L."/>
            <person name="Westerberg I."/>
            <person name="Brannstrom I.O."/>
            <person name="Guillou S."/>
            <person name="Cros-Aarteil S."/>
            <person name="Calhoun S."/>
            <person name="Haridas S."/>
            <person name="Kuo A."/>
            <person name="Mondo S."/>
            <person name="Pangilinan J."/>
            <person name="Riley R."/>
            <person name="LaButti K."/>
            <person name="Andreopoulos B."/>
            <person name="Lipzen A."/>
            <person name="Chen C."/>
            <person name="Yan M."/>
            <person name="Daum C."/>
            <person name="Ng V."/>
            <person name="Clum A."/>
            <person name="Steindorff A."/>
            <person name="Ohm R.A."/>
            <person name="Martin F."/>
            <person name="Silar P."/>
            <person name="Natvig D.O."/>
            <person name="Lalanne C."/>
            <person name="Gautier V."/>
            <person name="Ament-Velasquez S.L."/>
            <person name="Kruys A."/>
            <person name="Hutchinson M.I."/>
            <person name="Powell A.J."/>
            <person name="Barry K."/>
            <person name="Miller A.N."/>
            <person name="Grigoriev I.V."/>
            <person name="Debuchy R."/>
            <person name="Gladieux P."/>
            <person name="Hiltunen Thoren M."/>
            <person name="Johannesson H."/>
        </authorList>
    </citation>
    <scope>NUCLEOTIDE SEQUENCE</scope>
    <source>
        <strain evidence="2">CBS 359.72</strain>
    </source>
</reference>
<accession>A0AAN7CJZ4</accession>
<keyword evidence="2" id="KW-0456">Lyase</keyword>
<name>A0AAN7CJZ4_9PEZI</name>
<dbReference type="Gene3D" id="3.40.390.10">
    <property type="entry name" value="Collagenase (Catalytic Domain)"/>
    <property type="match status" value="1"/>
</dbReference>
<dbReference type="SUPFAM" id="SSF55486">
    <property type="entry name" value="Metalloproteases ('zincins'), catalytic domain"/>
    <property type="match status" value="1"/>
</dbReference>
<keyword evidence="3" id="KW-1185">Reference proteome</keyword>
<feature type="signal peptide" evidence="1">
    <location>
        <begin position="1"/>
        <end position="17"/>
    </location>
</feature>
<proteinExistence type="predicted"/>
<protein>
    <submittedName>
        <fullName evidence="2">Pectin lyase</fullName>
    </submittedName>
</protein>
<evidence type="ECO:0000313" key="3">
    <source>
        <dbReference type="Proteomes" id="UP001303647"/>
    </source>
</evidence>
<evidence type="ECO:0000313" key="2">
    <source>
        <dbReference type="EMBL" id="KAK4243523.1"/>
    </source>
</evidence>
<dbReference type="GO" id="GO:0016829">
    <property type="term" value="F:lyase activity"/>
    <property type="evidence" value="ECO:0007669"/>
    <property type="project" value="UniProtKB-KW"/>
</dbReference>
<comment type="caution">
    <text evidence="2">The sequence shown here is derived from an EMBL/GenBank/DDBJ whole genome shotgun (WGS) entry which is preliminary data.</text>
</comment>
<dbReference type="EMBL" id="MU857807">
    <property type="protein sequence ID" value="KAK4243523.1"/>
    <property type="molecule type" value="Genomic_DNA"/>
</dbReference>
<feature type="chain" id="PRO_5042976877" evidence="1">
    <location>
        <begin position="18"/>
        <end position="177"/>
    </location>
</feature>
<organism evidence="2 3">
    <name type="scientific">Corynascus novoguineensis</name>
    <dbReference type="NCBI Taxonomy" id="1126955"/>
    <lineage>
        <taxon>Eukaryota</taxon>
        <taxon>Fungi</taxon>
        <taxon>Dikarya</taxon>
        <taxon>Ascomycota</taxon>
        <taxon>Pezizomycotina</taxon>
        <taxon>Sordariomycetes</taxon>
        <taxon>Sordariomycetidae</taxon>
        <taxon>Sordariales</taxon>
        <taxon>Chaetomiaceae</taxon>
        <taxon>Corynascus</taxon>
    </lineage>
</organism>
<gene>
    <name evidence="2" type="ORF">C7999DRAFT_44687</name>
</gene>
<keyword evidence="1" id="KW-0732">Signal</keyword>
<dbReference type="AlphaFoldDB" id="A0AAN7CJZ4"/>
<sequence>MHPIATLIWALAPLATATLTFQVQRASNPSADQTDAYGRIEAAMRAAVDRYNRLAPHANKALTIQYVPSVPTADGNFNGNIRFGSNRSYMTERTALHEIAHTLGVGQTRAFDDKCASGNWPTALPLLRSWDGQGAVINCGGGHFWPYGLNYENEFSQANADRHCLLVDAMLVDGLAG</sequence>
<evidence type="ECO:0000256" key="1">
    <source>
        <dbReference type="SAM" id="SignalP"/>
    </source>
</evidence>
<dbReference type="InterPro" id="IPR024079">
    <property type="entry name" value="MetalloPept_cat_dom_sf"/>
</dbReference>
<dbReference type="Proteomes" id="UP001303647">
    <property type="component" value="Unassembled WGS sequence"/>
</dbReference>
<reference evidence="2" key="2">
    <citation type="submission" date="2023-05" db="EMBL/GenBank/DDBJ databases">
        <authorList>
            <consortium name="Lawrence Berkeley National Laboratory"/>
            <person name="Steindorff A."/>
            <person name="Hensen N."/>
            <person name="Bonometti L."/>
            <person name="Westerberg I."/>
            <person name="Brannstrom I.O."/>
            <person name="Guillou S."/>
            <person name="Cros-Aarteil S."/>
            <person name="Calhoun S."/>
            <person name="Haridas S."/>
            <person name="Kuo A."/>
            <person name="Mondo S."/>
            <person name="Pangilinan J."/>
            <person name="Riley R."/>
            <person name="Labutti K."/>
            <person name="Andreopoulos B."/>
            <person name="Lipzen A."/>
            <person name="Chen C."/>
            <person name="Yanf M."/>
            <person name="Daum C."/>
            <person name="Ng V."/>
            <person name="Clum A."/>
            <person name="Ohm R."/>
            <person name="Martin F."/>
            <person name="Silar P."/>
            <person name="Natvig D."/>
            <person name="Lalanne C."/>
            <person name="Gautier V."/>
            <person name="Ament-Velasquez S.L."/>
            <person name="Kruys A."/>
            <person name="Hutchinson M.I."/>
            <person name="Powell A.J."/>
            <person name="Barry K."/>
            <person name="Miller A.N."/>
            <person name="Grigoriev I.V."/>
            <person name="Debuchy R."/>
            <person name="Gladieux P."/>
            <person name="Thoren M.H."/>
            <person name="Johannesson H."/>
        </authorList>
    </citation>
    <scope>NUCLEOTIDE SEQUENCE</scope>
    <source>
        <strain evidence="2">CBS 359.72</strain>
    </source>
</reference>
<dbReference type="GO" id="GO:0008237">
    <property type="term" value="F:metallopeptidase activity"/>
    <property type="evidence" value="ECO:0007669"/>
    <property type="project" value="InterPro"/>
</dbReference>